<reference evidence="1 2" key="1">
    <citation type="submission" date="2019-09" db="EMBL/GenBank/DDBJ databases">
        <title>Genome sequence of Adhaeribacter sp. M2.</title>
        <authorList>
            <person name="Srinivasan S."/>
        </authorList>
    </citation>
    <scope>NUCLEOTIDE SEQUENCE [LARGE SCALE GENOMIC DNA]</scope>
    <source>
        <strain evidence="1 2">M2</strain>
    </source>
</reference>
<protein>
    <recommendedName>
        <fullName evidence="3">Restriction endonuclease</fullName>
    </recommendedName>
</protein>
<comment type="caution">
    <text evidence="1">The sequence shown here is derived from an EMBL/GenBank/DDBJ whole genome shotgun (WGS) entry which is preliminary data.</text>
</comment>
<dbReference type="Proteomes" id="UP000326570">
    <property type="component" value="Unassembled WGS sequence"/>
</dbReference>
<dbReference type="EMBL" id="VTWT01000006">
    <property type="protein sequence ID" value="KAA9332684.1"/>
    <property type="molecule type" value="Genomic_DNA"/>
</dbReference>
<name>A0A5N1IRG3_9BACT</name>
<dbReference type="AlphaFoldDB" id="A0A5N1IRG3"/>
<organism evidence="1 2">
    <name type="scientific">Adhaeribacter soli</name>
    <dbReference type="NCBI Taxonomy" id="2607655"/>
    <lineage>
        <taxon>Bacteria</taxon>
        <taxon>Pseudomonadati</taxon>
        <taxon>Bacteroidota</taxon>
        <taxon>Cytophagia</taxon>
        <taxon>Cytophagales</taxon>
        <taxon>Hymenobacteraceae</taxon>
        <taxon>Adhaeribacter</taxon>
    </lineage>
</organism>
<dbReference type="RefSeq" id="WP_150904097.1">
    <property type="nucleotide sequence ID" value="NZ_VTWT01000006.1"/>
</dbReference>
<evidence type="ECO:0000313" key="1">
    <source>
        <dbReference type="EMBL" id="KAA9332684.1"/>
    </source>
</evidence>
<gene>
    <name evidence="1" type="ORF">F0P94_11795</name>
</gene>
<keyword evidence="2" id="KW-1185">Reference proteome</keyword>
<evidence type="ECO:0008006" key="3">
    <source>
        <dbReference type="Google" id="ProtNLM"/>
    </source>
</evidence>
<proteinExistence type="predicted"/>
<sequence length="173" mass="20167">MTTINSFVRHINFTQIDGIRFKKLGDFGEQLAYGILENNGFYEIVDLNKGKNNFPFADFCGKRNGIKYLISVKSRNKYENSGRLNSRYKLGNSATILQKLKTESKFLEFRDCVPAWLAISFEEKSFDAYFGTIEQLKNHRAIPMSKKQLACYEIFALNKEHDFKPEDFINKYN</sequence>
<accession>A0A5N1IRG3</accession>
<evidence type="ECO:0000313" key="2">
    <source>
        <dbReference type="Proteomes" id="UP000326570"/>
    </source>
</evidence>